<sequence>MSQNATLIASNGIPLDNLKYNELGLRTLRLFLGEGPFYDRFKSRCDAADVAWFVAGAHKDGDHLLSPDSFHENWHFARQVSADDKLTKDRIRADLRNKLLDLLLDTATMLDRVTGSSTFVASNSPTVMPGQARTLENVKVHVYIPPHVLVESTRVERAVAEMVQKYVEALGLPSVLRWHRAFLKAGFSLPLINRSTPSSRSMRPFLPHAPSGSAHFICYGRAAGEIEAMLGQVPSAPANDHPSSAPQPLRSIPHATNIQDHRRNNVIIHDSSDGGDADDDDDDFTSVHSSEAEDLRARLDELEELLSRKDDEIKALRQKLKSSRKQVQELTQQLTAEQNEEMPAHMGRAGRAQPSAATVMPLASSPFAAAARPAASRKPATEADSTPSGRRHDRPSAKDSFGPSTPSQPHAAAPIASPTPSAATTTISSVGSHLSALSQISSPSRTGTPSAGSPRKAPVAGTPGGVSRNLSIGVNTDNVICEFQLNQSGISRELRRMMHGQPWQQWAQLIHDLWGFEQEVIDVLVDAMICDLDPEKRKKERVNKPQRLIIISIIPKPFLSGQTLEPPAALIRYLVSVTMSDAGGGHPADIVAVAVCPTQRTTGPSLSHEQRAQAAAARKVKQATIEEDIEGWYNDTVAFAEDLSGRFGSTPEHYLNMMFSGIFKLRATQRKPSAYNAWVHHLSKENAGMSATELVNMYRDQYDMLTAAQKEEYIQELVESRQNEVYGLRVGQRARIADVNHVCKSMDELARAGIEGFYCIVRSNVDYQLKPHWFFTSPPLEEFLRGSIRKFEPEKIGALAEAFSIAGSDFVSHLRSNKEKVNWLKSEIRALIAEALVSITGDQDAVMSYAQYNRDIRLKYGVDLKGWTHHKWTSPSHLGNNIGDLTVLRDALKGGKCYFVRLTADEKQRIQDEYDQEQSAVMKKKRSDAGKPRKKAARAAKRRRLNSDDGDSTDTSGRSE</sequence>
<dbReference type="EMBL" id="CCBP010000199">
    <property type="protein sequence ID" value="CDO74658.1"/>
    <property type="molecule type" value="Genomic_DNA"/>
</dbReference>
<feature type="compositionally biased region" description="Polar residues" evidence="1">
    <location>
        <begin position="430"/>
        <end position="451"/>
    </location>
</feature>
<feature type="compositionally biased region" description="Low complexity" evidence="1">
    <location>
        <begin position="411"/>
        <end position="429"/>
    </location>
</feature>
<name>A0A060SQD0_PYCCI</name>
<dbReference type="SUPFAM" id="SSF47095">
    <property type="entry name" value="HMG-box"/>
    <property type="match status" value="1"/>
</dbReference>
<evidence type="ECO:0000313" key="3">
    <source>
        <dbReference type="Proteomes" id="UP000029665"/>
    </source>
</evidence>
<proteinExistence type="predicted"/>
<protein>
    <submittedName>
        <fullName evidence="2">Uncharacterized protein</fullName>
    </submittedName>
</protein>
<feature type="region of interest" description="Disordered" evidence="1">
    <location>
        <begin position="255"/>
        <end position="292"/>
    </location>
</feature>
<evidence type="ECO:0000256" key="1">
    <source>
        <dbReference type="SAM" id="MobiDB-lite"/>
    </source>
</evidence>
<feature type="region of interest" description="Disordered" evidence="1">
    <location>
        <begin position="336"/>
        <end position="466"/>
    </location>
</feature>
<gene>
    <name evidence="2" type="ORF">BN946_scf184832.g2</name>
</gene>
<dbReference type="AlphaFoldDB" id="A0A060SQD0"/>
<dbReference type="OMA" id="MCTANIR"/>
<comment type="caution">
    <text evidence="2">The sequence shown here is derived from an EMBL/GenBank/DDBJ whole genome shotgun (WGS) entry which is preliminary data.</text>
</comment>
<dbReference type="OrthoDB" id="2803164at2759"/>
<keyword evidence="3" id="KW-1185">Reference proteome</keyword>
<reference evidence="2" key="1">
    <citation type="submission" date="2014-01" db="EMBL/GenBank/DDBJ databases">
        <title>The genome of the white-rot fungus Pycnoporus cinnabarinus: a basidiomycete model with a versatile arsenal for lignocellulosic biomass breakdown.</title>
        <authorList>
            <person name="Levasseur A."/>
            <person name="Lomascolo A."/>
            <person name="Ruiz-Duenas F.J."/>
            <person name="Uzan E."/>
            <person name="Piumi F."/>
            <person name="Kues U."/>
            <person name="Ram A.F.J."/>
            <person name="Murat C."/>
            <person name="Haon M."/>
            <person name="Benoit I."/>
            <person name="Arfi Y."/>
            <person name="Chevret D."/>
            <person name="Drula E."/>
            <person name="Kwon M.J."/>
            <person name="Gouret P."/>
            <person name="Lesage-Meessen L."/>
            <person name="Lombard V."/>
            <person name="Mariette J."/>
            <person name="Noirot C."/>
            <person name="Park J."/>
            <person name="Patyshakuliyeva A."/>
            <person name="Wieneger R.A.B."/>
            <person name="Wosten H.A.B."/>
            <person name="Martin F."/>
            <person name="Coutinho P.M."/>
            <person name="de Vries R."/>
            <person name="Martinez A.T."/>
            <person name="Klopp C."/>
            <person name="Pontarotti P."/>
            <person name="Henrissat B."/>
            <person name="Record E."/>
        </authorList>
    </citation>
    <scope>NUCLEOTIDE SEQUENCE [LARGE SCALE GENOMIC DNA]</scope>
    <source>
        <strain evidence="2">BRFM137</strain>
    </source>
</reference>
<dbReference type="HOGENOM" id="CLU_307792_0_0_1"/>
<feature type="compositionally biased region" description="Basic residues" evidence="1">
    <location>
        <begin position="922"/>
        <end position="944"/>
    </location>
</feature>
<feature type="region of interest" description="Disordered" evidence="1">
    <location>
        <begin position="912"/>
        <end position="960"/>
    </location>
</feature>
<feature type="compositionally biased region" description="Low complexity" evidence="1">
    <location>
        <begin position="363"/>
        <end position="378"/>
    </location>
</feature>
<dbReference type="Proteomes" id="UP000029665">
    <property type="component" value="Unassembled WGS sequence"/>
</dbReference>
<accession>A0A060SQD0</accession>
<organism evidence="2 3">
    <name type="scientific">Pycnoporus cinnabarinus</name>
    <name type="common">Cinnabar-red polypore</name>
    <name type="synonym">Trametes cinnabarina</name>
    <dbReference type="NCBI Taxonomy" id="5643"/>
    <lineage>
        <taxon>Eukaryota</taxon>
        <taxon>Fungi</taxon>
        <taxon>Dikarya</taxon>
        <taxon>Basidiomycota</taxon>
        <taxon>Agaricomycotina</taxon>
        <taxon>Agaricomycetes</taxon>
        <taxon>Polyporales</taxon>
        <taxon>Polyporaceae</taxon>
        <taxon>Trametes</taxon>
    </lineage>
</organism>
<feature type="compositionally biased region" description="Acidic residues" evidence="1">
    <location>
        <begin position="273"/>
        <end position="284"/>
    </location>
</feature>
<evidence type="ECO:0000313" key="2">
    <source>
        <dbReference type="EMBL" id="CDO74658.1"/>
    </source>
</evidence>
<dbReference type="InterPro" id="IPR036910">
    <property type="entry name" value="HMG_box_dom_sf"/>
</dbReference>